<dbReference type="InterPro" id="IPR018022">
    <property type="entry name" value="IPT"/>
</dbReference>
<organism evidence="5 6">
    <name type="scientific">Lyophyllum shimeji</name>
    <name type="common">Hon-shimeji</name>
    <name type="synonym">Tricholoma shimeji</name>
    <dbReference type="NCBI Taxonomy" id="47721"/>
    <lineage>
        <taxon>Eukaryota</taxon>
        <taxon>Fungi</taxon>
        <taxon>Dikarya</taxon>
        <taxon>Basidiomycota</taxon>
        <taxon>Agaricomycotina</taxon>
        <taxon>Agaricomycetes</taxon>
        <taxon>Agaricomycetidae</taxon>
        <taxon>Agaricales</taxon>
        <taxon>Tricholomatineae</taxon>
        <taxon>Lyophyllaceae</taxon>
        <taxon>Lyophyllum</taxon>
    </lineage>
</organism>
<dbReference type="GO" id="GO:0005739">
    <property type="term" value="C:mitochondrion"/>
    <property type="evidence" value="ECO:0007669"/>
    <property type="project" value="TreeGrafter"/>
</dbReference>
<gene>
    <name evidence="5" type="primary">tit1</name>
    <name evidence="5" type="ORF">LshimejAT787_0207520</name>
</gene>
<dbReference type="GO" id="GO:0006400">
    <property type="term" value="P:tRNA modification"/>
    <property type="evidence" value="ECO:0007669"/>
    <property type="project" value="TreeGrafter"/>
</dbReference>
<accession>A0A9P3UJ79</accession>
<keyword evidence="4" id="KW-0067">ATP-binding</keyword>
<evidence type="ECO:0000256" key="3">
    <source>
        <dbReference type="ARBA" id="ARBA00022741"/>
    </source>
</evidence>
<sequence>MSTRPLIAICGTTGVGKSNLAIELALHLSRGTRPDGWRGASIINADAMQVYEGLDVITNKVPETERQGIEHLLMGFKSPGEQYVVGQWVQDALKAIDDTHQKKKIPIVVGGTSYWMQHLIFPNRLAADTTQDTQSVSTQSPPLSQELADAIASLPPDLLALFKELPAHPPSAAADPDAAYDLHTLLAILDPPVAKRWHWRDTRKVLRSLGIINETGRRSSEIISAQTKDPSASRPRFHTLCLWLYAEPAVLEQRLNERVDRMLEQGLLSEIRSLREISAAANRDGLASSSDTGEEKNDYTLGIYQSIGYKEFHDYLSAPEPSEKALNAAVERMKISTRQYAKRQVSWIRNKLLPAAYTANAEETVVPTYLLDATVLGQHWDKNVRDVAIQLTEDFLAKKELPDAFSLSENANKLMRIGEKAVDPTSVLTARQKRICHVCTVDPARPFMVEEGHEEVMKACPLG</sequence>
<evidence type="ECO:0000313" key="6">
    <source>
        <dbReference type="Proteomes" id="UP001063166"/>
    </source>
</evidence>
<dbReference type="PANTHER" id="PTHR11088">
    <property type="entry name" value="TRNA DIMETHYLALLYLTRANSFERASE"/>
    <property type="match status" value="1"/>
</dbReference>
<dbReference type="InterPro" id="IPR027417">
    <property type="entry name" value="P-loop_NTPase"/>
</dbReference>
<dbReference type="EMBL" id="BRPK01000002">
    <property type="protein sequence ID" value="GLB35187.1"/>
    <property type="molecule type" value="Genomic_DNA"/>
</dbReference>
<keyword evidence="2" id="KW-0808">Transferase</keyword>
<dbReference type="Gene3D" id="3.40.50.300">
    <property type="entry name" value="P-loop containing nucleotide triphosphate hydrolases"/>
    <property type="match status" value="1"/>
</dbReference>
<keyword evidence="6" id="KW-1185">Reference proteome</keyword>
<evidence type="ECO:0000313" key="5">
    <source>
        <dbReference type="EMBL" id="GLB35187.1"/>
    </source>
</evidence>
<dbReference type="Pfam" id="PF01715">
    <property type="entry name" value="IPPT"/>
    <property type="match status" value="1"/>
</dbReference>
<dbReference type="GO" id="GO:0005524">
    <property type="term" value="F:ATP binding"/>
    <property type="evidence" value="ECO:0007669"/>
    <property type="project" value="UniProtKB-KW"/>
</dbReference>
<dbReference type="SUPFAM" id="SSF52540">
    <property type="entry name" value="P-loop containing nucleoside triphosphate hydrolases"/>
    <property type="match status" value="1"/>
</dbReference>
<dbReference type="InterPro" id="IPR039657">
    <property type="entry name" value="Dimethylallyltransferase"/>
</dbReference>
<dbReference type="Gene3D" id="1.10.20.140">
    <property type="match status" value="1"/>
</dbReference>
<comment type="caution">
    <text evidence="5">The sequence shown here is derived from an EMBL/GenBank/DDBJ whole genome shotgun (WGS) entry which is preliminary data.</text>
</comment>
<dbReference type="Proteomes" id="UP001063166">
    <property type="component" value="Unassembled WGS sequence"/>
</dbReference>
<dbReference type="AlphaFoldDB" id="A0A9P3UJ79"/>
<reference evidence="5" key="1">
    <citation type="submission" date="2022-07" db="EMBL/GenBank/DDBJ databases">
        <title>The genome of Lyophyllum shimeji provides insight into the initial evolution of ectomycorrhizal fungal genome.</title>
        <authorList>
            <person name="Kobayashi Y."/>
            <person name="Shibata T."/>
            <person name="Hirakawa H."/>
            <person name="Shigenobu S."/>
            <person name="Nishiyama T."/>
            <person name="Yamada A."/>
            <person name="Hasebe M."/>
            <person name="Kawaguchi M."/>
        </authorList>
    </citation>
    <scope>NUCLEOTIDE SEQUENCE</scope>
    <source>
        <strain evidence="5">AT787</strain>
    </source>
</reference>
<evidence type="ECO:0000256" key="4">
    <source>
        <dbReference type="ARBA" id="ARBA00022840"/>
    </source>
</evidence>
<dbReference type="HAMAP" id="MF_00185">
    <property type="entry name" value="IPP_trans"/>
    <property type="match status" value="1"/>
</dbReference>
<comment type="similarity">
    <text evidence="1">Belongs to the IPP transferase family.</text>
</comment>
<name>A0A9P3UJ79_LYOSH</name>
<protein>
    <submittedName>
        <fullName evidence="5">tRNA isopentenyltransferase</fullName>
    </submittedName>
</protein>
<dbReference type="GO" id="GO:0052381">
    <property type="term" value="F:tRNA dimethylallyltransferase activity"/>
    <property type="evidence" value="ECO:0007669"/>
    <property type="project" value="InterPro"/>
</dbReference>
<evidence type="ECO:0000256" key="2">
    <source>
        <dbReference type="ARBA" id="ARBA00022679"/>
    </source>
</evidence>
<proteinExistence type="inferred from homology"/>
<dbReference type="PANTHER" id="PTHR11088:SF89">
    <property type="entry name" value="TRNA DIMETHYLALLYLTRANSFERASE"/>
    <property type="match status" value="1"/>
</dbReference>
<dbReference type="OrthoDB" id="775260at2759"/>
<keyword evidence="3" id="KW-0547">Nucleotide-binding</keyword>
<evidence type="ECO:0000256" key="1">
    <source>
        <dbReference type="ARBA" id="ARBA00005842"/>
    </source>
</evidence>